<accession>A0A923I6Y5</accession>
<dbReference type="Proteomes" id="UP000659630">
    <property type="component" value="Unassembled WGS sequence"/>
</dbReference>
<evidence type="ECO:0000313" key="1">
    <source>
        <dbReference type="EMBL" id="MBC5581425.1"/>
    </source>
</evidence>
<dbReference type="Pfam" id="PF10066">
    <property type="entry name" value="DUF2304"/>
    <property type="match status" value="1"/>
</dbReference>
<dbReference type="EMBL" id="JACONZ010000002">
    <property type="protein sequence ID" value="MBC5581425.1"/>
    <property type="molecule type" value="Genomic_DNA"/>
</dbReference>
<gene>
    <name evidence="1" type="ORF">H8S23_07865</name>
</gene>
<keyword evidence="2" id="KW-1185">Reference proteome</keyword>
<evidence type="ECO:0000313" key="2">
    <source>
        <dbReference type="Proteomes" id="UP000659630"/>
    </source>
</evidence>
<protein>
    <submittedName>
        <fullName evidence="1">DUF2304 domain-containing protein</fullName>
    </submittedName>
</protein>
<reference evidence="1" key="1">
    <citation type="submission" date="2020-08" db="EMBL/GenBank/DDBJ databases">
        <title>Genome public.</title>
        <authorList>
            <person name="Liu C."/>
            <person name="Sun Q."/>
        </authorList>
    </citation>
    <scope>NUCLEOTIDE SEQUENCE</scope>
    <source>
        <strain evidence="1">BX8</strain>
    </source>
</reference>
<dbReference type="InterPro" id="IPR019277">
    <property type="entry name" value="DUF2304"/>
</dbReference>
<comment type="caution">
    <text evidence="1">The sequence shown here is derived from an EMBL/GenBank/DDBJ whole genome shotgun (WGS) entry which is preliminary data.</text>
</comment>
<sequence length="79" mass="8776">MEPVQCFARRVGAFPGLVSWAADLIGVQSPANLLYLGVIFILILKQFTTTIKLSKMDRQITELTQYIALHEAPAKNSLD</sequence>
<proteinExistence type="predicted"/>
<dbReference type="AlphaFoldDB" id="A0A923I6Y5"/>
<name>A0A923I6Y5_9FIRM</name>
<organism evidence="1 2">
    <name type="scientific">Anaerofilum hominis</name>
    <dbReference type="NCBI Taxonomy" id="2763016"/>
    <lineage>
        <taxon>Bacteria</taxon>
        <taxon>Bacillati</taxon>
        <taxon>Bacillota</taxon>
        <taxon>Clostridia</taxon>
        <taxon>Eubacteriales</taxon>
        <taxon>Oscillospiraceae</taxon>
        <taxon>Anaerofilum</taxon>
    </lineage>
</organism>